<protein>
    <submittedName>
        <fullName evidence="1">Phage tail assembly protein</fullName>
    </submittedName>
</protein>
<name>A0A6L5TDJ7_9FIRM</name>
<reference evidence="1 2" key="1">
    <citation type="journal article" date="2019" name="Nat. Med.">
        <title>A library of human gut bacterial isolates paired with longitudinal multiomics data enables mechanistic microbiome research.</title>
        <authorList>
            <person name="Poyet M."/>
            <person name="Groussin M."/>
            <person name="Gibbons S.M."/>
            <person name="Avila-Pacheco J."/>
            <person name="Jiang X."/>
            <person name="Kearney S.M."/>
            <person name="Perrotta A.R."/>
            <person name="Berdy B."/>
            <person name="Zhao S."/>
            <person name="Lieberman T.D."/>
            <person name="Swanson P.K."/>
            <person name="Smith M."/>
            <person name="Roesemann S."/>
            <person name="Alexander J.E."/>
            <person name="Rich S.A."/>
            <person name="Livny J."/>
            <person name="Vlamakis H."/>
            <person name="Clish C."/>
            <person name="Bullock K."/>
            <person name="Deik A."/>
            <person name="Scott J."/>
            <person name="Pierce K.A."/>
            <person name="Xavier R.J."/>
            <person name="Alm E.J."/>
        </authorList>
    </citation>
    <scope>NUCLEOTIDE SEQUENCE [LARGE SCALE GENOMIC DNA]</scope>
    <source>
        <strain evidence="1 2">BIOML-B9</strain>
    </source>
</reference>
<proteinExistence type="predicted"/>
<dbReference type="RefSeq" id="WP_154252026.1">
    <property type="nucleotide sequence ID" value="NZ_WKPZ01000004.1"/>
</dbReference>
<evidence type="ECO:0000313" key="2">
    <source>
        <dbReference type="Proteomes" id="UP000477010"/>
    </source>
</evidence>
<dbReference type="Proteomes" id="UP000477010">
    <property type="component" value="Unassembled WGS sequence"/>
</dbReference>
<evidence type="ECO:0000313" key="1">
    <source>
        <dbReference type="EMBL" id="MSC79707.1"/>
    </source>
</evidence>
<dbReference type="AlphaFoldDB" id="A0A6L5TDJ7"/>
<comment type="caution">
    <text evidence="1">The sequence shown here is derived from an EMBL/GenBank/DDBJ whole genome shotgun (WGS) entry which is preliminary data.</text>
</comment>
<sequence length="196" mass="21431">MENMIELKKPYVFDDEEYKSIDLSGLENLTMQDAIDAQKEVVGNGEDQVILYAPEASQAFLDEVAARASGKPVEFFNAMPIAMCSKVRTAVQEAFAVKDQAKDGVVVLDKPYSFKGETVSEIDLSGVEELTSIDVSKAENEVLKTGVYSVNMKNFFAYSCALAARASGKPMEFFTGLPLHEAVKVRGTVNAASFFE</sequence>
<organism evidence="1 2">
    <name type="scientific">Faecalibacterium prausnitzii</name>
    <dbReference type="NCBI Taxonomy" id="853"/>
    <lineage>
        <taxon>Bacteria</taxon>
        <taxon>Bacillati</taxon>
        <taxon>Bacillota</taxon>
        <taxon>Clostridia</taxon>
        <taxon>Eubacteriales</taxon>
        <taxon>Oscillospiraceae</taxon>
        <taxon>Faecalibacterium</taxon>
    </lineage>
</organism>
<gene>
    <name evidence="1" type="ORF">GKD85_02530</name>
</gene>
<accession>A0A6L5TDJ7</accession>
<dbReference type="EMBL" id="WKQE01000002">
    <property type="protein sequence ID" value="MSC79707.1"/>
    <property type="molecule type" value="Genomic_DNA"/>
</dbReference>